<evidence type="ECO:0000313" key="1">
    <source>
        <dbReference type="EMBL" id="QRD81268.1"/>
    </source>
</evidence>
<gene>
    <name evidence="1" type="ORF">F9C07_1178338</name>
</gene>
<accession>A0A7U2QQZ6</accession>
<sequence>MNRDECKNSPVQPTKLCHEVGQYIALKQVVQQDFILIERNRGSVGGAARLSYLPDIETLIIKVPSREHEKAHINLSSCLTRKVTMIVTFITAPAEFGPFLFRVEGRREPFIRHIRS</sequence>
<evidence type="ECO:0000313" key="2">
    <source>
        <dbReference type="Proteomes" id="UP000596276"/>
    </source>
</evidence>
<dbReference type="VEuPathDB" id="FungiDB:F9C07_1178338"/>
<dbReference type="EMBL" id="CP044622">
    <property type="protein sequence ID" value="QRD81268.1"/>
    <property type="molecule type" value="Genomic_DNA"/>
</dbReference>
<proteinExistence type="predicted"/>
<name>A0A7U2QQZ6_ASPFN</name>
<dbReference type="AlphaFoldDB" id="A0A7U2QQZ6"/>
<protein>
    <submittedName>
        <fullName evidence="1">Uncharacterized protein</fullName>
    </submittedName>
</protein>
<keyword evidence="2" id="KW-1185">Reference proteome</keyword>
<dbReference type="Proteomes" id="UP000596276">
    <property type="component" value="Chromosome 2"/>
</dbReference>
<reference evidence="2" key="1">
    <citation type="journal article" date="2021" name="G3 (Bethesda)">
        <title>Chromosome assembled and annotated genome sequence of Aspergillus flavus NRRL 3357.</title>
        <authorList>
            <person name="Skerker J.M."/>
            <person name="Pianalto K.M."/>
            <person name="Mondo S.J."/>
            <person name="Yang K."/>
            <person name="Arkin A.P."/>
            <person name="Keller N.P."/>
            <person name="Grigoriev I.V."/>
            <person name="Louise Glass N.L."/>
        </authorList>
    </citation>
    <scope>NUCLEOTIDE SEQUENCE [LARGE SCALE GENOMIC DNA]</scope>
    <source>
        <strain evidence="2">ATCC 200026 / FGSC A1120 / IAM 13836 / NRRL 3357 / JCM 12722 / SRRC 167</strain>
    </source>
</reference>
<organism evidence="1 2">
    <name type="scientific">Aspergillus flavus (strain ATCC 200026 / FGSC A1120 / IAM 13836 / NRRL 3357 / JCM 12722 / SRRC 167)</name>
    <dbReference type="NCBI Taxonomy" id="332952"/>
    <lineage>
        <taxon>Eukaryota</taxon>
        <taxon>Fungi</taxon>
        <taxon>Dikarya</taxon>
        <taxon>Ascomycota</taxon>
        <taxon>Pezizomycotina</taxon>
        <taxon>Eurotiomycetes</taxon>
        <taxon>Eurotiomycetidae</taxon>
        <taxon>Eurotiales</taxon>
        <taxon>Aspergillaceae</taxon>
        <taxon>Aspergillus</taxon>
        <taxon>Aspergillus subgen. Circumdati</taxon>
    </lineage>
</organism>